<dbReference type="FunFam" id="1.10.240.10:FF:000001">
    <property type="entry name" value="Tyrosine--tRNA ligase"/>
    <property type="match status" value="1"/>
</dbReference>
<dbReference type="EC" id="6.1.1.1" evidence="1 9"/>
<evidence type="ECO:0000256" key="2">
    <source>
        <dbReference type="ARBA" id="ARBA00022598"/>
    </source>
</evidence>
<dbReference type="AlphaFoldDB" id="A0A9P4MCY9"/>
<dbReference type="Pfam" id="PF16714">
    <property type="entry name" value="TyrRSs_C"/>
    <property type="match status" value="1"/>
</dbReference>
<dbReference type="InterPro" id="IPR024088">
    <property type="entry name" value="Tyr-tRNA-ligase_bac-type"/>
</dbReference>
<dbReference type="InterPro" id="IPR001412">
    <property type="entry name" value="aa-tRNA-synth_I_CS"/>
</dbReference>
<organism evidence="12 13">
    <name type="scientific">Myriangium duriaei CBS 260.36</name>
    <dbReference type="NCBI Taxonomy" id="1168546"/>
    <lineage>
        <taxon>Eukaryota</taxon>
        <taxon>Fungi</taxon>
        <taxon>Dikarya</taxon>
        <taxon>Ascomycota</taxon>
        <taxon>Pezizomycotina</taxon>
        <taxon>Dothideomycetes</taxon>
        <taxon>Dothideomycetidae</taxon>
        <taxon>Myriangiales</taxon>
        <taxon>Myriangiaceae</taxon>
        <taxon>Myriangium</taxon>
    </lineage>
</organism>
<feature type="domain" description="Tyrosyl-tRNA synthetase C-terminal" evidence="11">
    <location>
        <begin position="448"/>
        <end position="553"/>
    </location>
</feature>
<evidence type="ECO:0000256" key="7">
    <source>
        <dbReference type="ARBA" id="ARBA00033323"/>
    </source>
</evidence>
<dbReference type="Gene3D" id="3.10.290.10">
    <property type="entry name" value="RNA-binding S4 domain"/>
    <property type="match status" value="1"/>
</dbReference>
<proteinExistence type="inferred from homology"/>
<reference evidence="12" key="1">
    <citation type="journal article" date="2020" name="Stud. Mycol.">
        <title>101 Dothideomycetes genomes: a test case for predicting lifestyles and emergence of pathogens.</title>
        <authorList>
            <person name="Haridas S."/>
            <person name="Albert R."/>
            <person name="Binder M."/>
            <person name="Bloem J."/>
            <person name="Labutti K."/>
            <person name="Salamov A."/>
            <person name="Andreopoulos B."/>
            <person name="Baker S."/>
            <person name="Barry K."/>
            <person name="Bills G."/>
            <person name="Bluhm B."/>
            <person name="Cannon C."/>
            <person name="Castanera R."/>
            <person name="Culley D."/>
            <person name="Daum C."/>
            <person name="Ezra D."/>
            <person name="Gonzalez J."/>
            <person name="Henrissat B."/>
            <person name="Kuo A."/>
            <person name="Liang C."/>
            <person name="Lipzen A."/>
            <person name="Lutzoni F."/>
            <person name="Magnuson J."/>
            <person name="Mondo S."/>
            <person name="Nolan M."/>
            <person name="Ohm R."/>
            <person name="Pangilinan J."/>
            <person name="Park H.-J."/>
            <person name="Ramirez L."/>
            <person name="Alfaro M."/>
            <person name="Sun H."/>
            <person name="Tritt A."/>
            <person name="Yoshinaga Y."/>
            <person name="Zwiers L.-H."/>
            <person name="Turgeon B."/>
            <person name="Goodwin S."/>
            <person name="Spatafora J."/>
            <person name="Crous P."/>
            <person name="Grigoriev I."/>
        </authorList>
    </citation>
    <scope>NUCLEOTIDE SEQUENCE</scope>
    <source>
        <strain evidence="12">CBS 260.36</strain>
    </source>
</reference>
<evidence type="ECO:0000256" key="3">
    <source>
        <dbReference type="ARBA" id="ARBA00022741"/>
    </source>
</evidence>
<dbReference type="PROSITE" id="PS00178">
    <property type="entry name" value="AA_TRNA_LIGASE_I"/>
    <property type="match status" value="1"/>
</dbReference>
<dbReference type="GO" id="GO:0005524">
    <property type="term" value="F:ATP binding"/>
    <property type="evidence" value="ECO:0007669"/>
    <property type="project" value="UniProtKB-KW"/>
</dbReference>
<accession>A0A9P4MCY9</accession>
<dbReference type="SUPFAM" id="SSF52374">
    <property type="entry name" value="Nucleotidylyl transferase"/>
    <property type="match status" value="1"/>
</dbReference>
<evidence type="ECO:0000256" key="10">
    <source>
        <dbReference type="SAM" id="MobiDB-lite"/>
    </source>
</evidence>
<evidence type="ECO:0000256" key="5">
    <source>
        <dbReference type="ARBA" id="ARBA00022917"/>
    </source>
</evidence>
<keyword evidence="5 9" id="KW-0648">Protein biosynthesis</keyword>
<comment type="caution">
    <text evidence="12">The sequence shown here is derived from an EMBL/GenBank/DDBJ whole genome shotgun (WGS) entry which is preliminary data.</text>
</comment>
<dbReference type="Pfam" id="PF00579">
    <property type="entry name" value="tRNA-synt_1b"/>
    <property type="match status" value="1"/>
</dbReference>
<sequence length="573" mass="64581">MKRTRPASCRRVWPQLHGSRRYASDASEGAWKRFFAVQIKTESPAWQEHATLISARQAKHAIEVLEERGLIKAIAGDRTQLIQRLTSQRIAAYSGIDPTAPSLHVGHLIPLNVLFWLYACGHTVTSLVGDTTARIGDPTDRLTARNARSKGEEQDSSSRMKDQLKMIWRNVDKTLETRKQMLNQDDYGFRQDLGPRRSIDSNSRWLRNMTLWDFLRTMGRSAKMGAMLSRDTVKNRLEKGESMTMAEFTYPLLQAMDWFHMYAERGVEVQIGGSDQYGNIVAGIDYINYMQRAHPEECTIGKPGLNAKSRSPYGITTPLLETSSGQKFGKSAGNAVWLNADMTSPFDLYGHLLKTSDDDVERFLKLLTIAPLDWIEKAMVEQRKDPSKRPAQHLLAQEICRIAHGEAIMEKTREEHQRSRGLSVDNFASGAGDKTSTVEGVIPSTGSKARHYLPHSLVATTQLVSIAPLVGATGSVKEAKILREQGGLYVATKSNDDPNKLEFKQANSLVTREDWLIDGKYLVMRAGKWRTYPIEVLSDEAFEERKLQVKGRPDWKTQVKEALERKAAHTQKP</sequence>
<keyword evidence="4 9" id="KW-0067">ATP-binding</keyword>
<dbReference type="InterPro" id="IPR032005">
    <property type="entry name" value="TyrRSs_C"/>
</dbReference>
<protein>
    <recommendedName>
        <fullName evidence="1 9">Tyrosine--tRNA ligase</fullName>
        <ecNumber evidence="1 9">6.1.1.1</ecNumber>
    </recommendedName>
    <alternativeName>
        <fullName evidence="7 9">Tyrosyl-tRNA synthetase</fullName>
    </alternativeName>
</protein>
<dbReference type="GO" id="GO:0004831">
    <property type="term" value="F:tyrosine-tRNA ligase activity"/>
    <property type="evidence" value="ECO:0007669"/>
    <property type="project" value="UniProtKB-EC"/>
</dbReference>
<dbReference type="InterPro" id="IPR014729">
    <property type="entry name" value="Rossmann-like_a/b/a_fold"/>
</dbReference>
<keyword evidence="3 9" id="KW-0547">Nucleotide-binding</keyword>
<evidence type="ECO:0000256" key="6">
    <source>
        <dbReference type="ARBA" id="ARBA00023146"/>
    </source>
</evidence>
<comment type="catalytic activity">
    <reaction evidence="8 9">
        <text>tRNA(Tyr) + L-tyrosine + ATP = L-tyrosyl-tRNA(Tyr) + AMP + diphosphate + H(+)</text>
        <dbReference type="Rhea" id="RHEA:10220"/>
        <dbReference type="Rhea" id="RHEA-COMP:9706"/>
        <dbReference type="Rhea" id="RHEA-COMP:9707"/>
        <dbReference type="ChEBI" id="CHEBI:15378"/>
        <dbReference type="ChEBI" id="CHEBI:30616"/>
        <dbReference type="ChEBI" id="CHEBI:33019"/>
        <dbReference type="ChEBI" id="CHEBI:58315"/>
        <dbReference type="ChEBI" id="CHEBI:78442"/>
        <dbReference type="ChEBI" id="CHEBI:78536"/>
        <dbReference type="ChEBI" id="CHEBI:456215"/>
        <dbReference type="EC" id="6.1.1.1"/>
    </reaction>
</comment>
<keyword evidence="13" id="KW-1185">Reference proteome</keyword>
<dbReference type="InterPro" id="IPR002307">
    <property type="entry name" value="Tyr-tRNA-ligase"/>
</dbReference>
<dbReference type="CDD" id="cd00805">
    <property type="entry name" value="TyrRS_core"/>
    <property type="match status" value="1"/>
</dbReference>
<dbReference type="GO" id="GO:0003723">
    <property type="term" value="F:RNA binding"/>
    <property type="evidence" value="ECO:0007669"/>
    <property type="project" value="InterPro"/>
</dbReference>
<dbReference type="GO" id="GO:0005829">
    <property type="term" value="C:cytosol"/>
    <property type="evidence" value="ECO:0007669"/>
    <property type="project" value="TreeGrafter"/>
</dbReference>
<name>A0A9P4MCY9_9PEZI</name>
<dbReference type="GO" id="GO:0006437">
    <property type="term" value="P:tyrosyl-tRNA aminoacylation"/>
    <property type="evidence" value="ECO:0007669"/>
    <property type="project" value="InterPro"/>
</dbReference>
<feature type="region of interest" description="Disordered" evidence="10">
    <location>
        <begin position="138"/>
        <end position="159"/>
    </location>
</feature>
<dbReference type="Gene3D" id="3.40.50.620">
    <property type="entry name" value="HUPs"/>
    <property type="match status" value="1"/>
</dbReference>
<dbReference type="Proteomes" id="UP000799439">
    <property type="component" value="Unassembled WGS sequence"/>
</dbReference>
<dbReference type="PANTHER" id="PTHR11766:SF0">
    <property type="entry name" value="TYROSINE--TRNA LIGASE, MITOCHONDRIAL"/>
    <property type="match status" value="1"/>
</dbReference>
<dbReference type="GO" id="GO:0005739">
    <property type="term" value="C:mitochondrion"/>
    <property type="evidence" value="ECO:0007669"/>
    <property type="project" value="TreeGrafter"/>
</dbReference>
<dbReference type="InterPro" id="IPR002305">
    <property type="entry name" value="aa-tRNA-synth_Ic"/>
</dbReference>
<comment type="similarity">
    <text evidence="9">Belongs to the class-I aminoacyl-tRNA synthetase family.</text>
</comment>
<dbReference type="PANTHER" id="PTHR11766">
    <property type="entry name" value="TYROSYL-TRNA SYNTHETASE"/>
    <property type="match status" value="1"/>
</dbReference>
<dbReference type="OrthoDB" id="337870at2759"/>
<evidence type="ECO:0000256" key="8">
    <source>
        <dbReference type="ARBA" id="ARBA00048248"/>
    </source>
</evidence>
<gene>
    <name evidence="12" type="ORF">K461DRAFT_246732</name>
</gene>
<dbReference type="EMBL" id="ML996092">
    <property type="protein sequence ID" value="KAF2148678.1"/>
    <property type="molecule type" value="Genomic_DNA"/>
</dbReference>
<dbReference type="InterPro" id="IPR036986">
    <property type="entry name" value="S4_RNA-bd_sf"/>
</dbReference>
<dbReference type="Gene3D" id="1.10.240.10">
    <property type="entry name" value="Tyrosyl-Transfer RNA Synthetase"/>
    <property type="match status" value="1"/>
</dbReference>
<evidence type="ECO:0000313" key="12">
    <source>
        <dbReference type="EMBL" id="KAF2148678.1"/>
    </source>
</evidence>
<evidence type="ECO:0000259" key="11">
    <source>
        <dbReference type="Pfam" id="PF16714"/>
    </source>
</evidence>
<keyword evidence="6 9" id="KW-0030">Aminoacyl-tRNA synthetase</keyword>
<dbReference type="NCBIfam" id="TIGR00234">
    <property type="entry name" value="tyrS"/>
    <property type="match status" value="1"/>
</dbReference>
<evidence type="ECO:0000313" key="13">
    <source>
        <dbReference type="Proteomes" id="UP000799439"/>
    </source>
</evidence>
<dbReference type="PRINTS" id="PR01040">
    <property type="entry name" value="TRNASYNTHTYR"/>
</dbReference>
<evidence type="ECO:0000256" key="9">
    <source>
        <dbReference type="RuleBase" id="RU361234"/>
    </source>
</evidence>
<evidence type="ECO:0000256" key="1">
    <source>
        <dbReference type="ARBA" id="ARBA00013160"/>
    </source>
</evidence>
<evidence type="ECO:0000256" key="4">
    <source>
        <dbReference type="ARBA" id="ARBA00022840"/>
    </source>
</evidence>
<keyword evidence="2 9" id="KW-0436">Ligase</keyword>